<reference evidence="4" key="1">
    <citation type="submission" date="2021-04" db="EMBL/GenBank/DDBJ databases">
        <title>Oceanospirillales bacteria with DddD are important DMSP degraders in coastal seawater.</title>
        <authorList>
            <person name="Liu J."/>
        </authorList>
    </citation>
    <scope>NUCLEOTIDE SEQUENCE</scope>
    <source>
        <strain evidence="4">D13-1</strain>
    </source>
</reference>
<accession>A0ABY5HQE3</accession>
<name>A0ABY5HQE3_9GAMM</name>
<dbReference type="Proteomes" id="UP001058461">
    <property type="component" value="Chromosome"/>
</dbReference>
<feature type="domain" description="DUF7507" evidence="3">
    <location>
        <begin position="1083"/>
        <end position="1191"/>
    </location>
</feature>
<dbReference type="PANTHER" id="PTHR34819:SF3">
    <property type="entry name" value="CELL SURFACE PROTEIN"/>
    <property type="match status" value="1"/>
</dbReference>
<dbReference type="RefSeq" id="WP_255855613.1">
    <property type="nucleotide sequence ID" value="NZ_CP073347.1"/>
</dbReference>
<feature type="domain" description="DUF7507" evidence="3">
    <location>
        <begin position="723"/>
        <end position="832"/>
    </location>
</feature>
<organism evidence="4 5">
    <name type="scientific">Marinobacterium rhizophilum</name>
    <dbReference type="NCBI Taxonomy" id="420402"/>
    <lineage>
        <taxon>Bacteria</taxon>
        <taxon>Pseudomonadati</taxon>
        <taxon>Pseudomonadota</taxon>
        <taxon>Gammaproteobacteria</taxon>
        <taxon>Oceanospirillales</taxon>
        <taxon>Oceanospirillaceae</taxon>
        <taxon>Marinobacterium</taxon>
    </lineage>
</organism>
<dbReference type="Pfam" id="PF24346">
    <property type="entry name" value="DUF7507"/>
    <property type="match status" value="6"/>
</dbReference>
<gene>
    <name evidence="4" type="ORF">KDW95_07205</name>
</gene>
<feature type="region of interest" description="Disordered" evidence="1">
    <location>
        <begin position="1402"/>
        <end position="1425"/>
    </location>
</feature>
<evidence type="ECO:0000259" key="3">
    <source>
        <dbReference type="Pfam" id="PF24346"/>
    </source>
</evidence>
<feature type="domain" description="DUF7507" evidence="3">
    <location>
        <begin position="483"/>
        <end position="592"/>
    </location>
</feature>
<evidence type="ECO:0000256" key="1">
    <source>
        <dbReference type="SAM" id="MobiDB-lite"/>
    </source>
</evidence>
<sequence length="1425" mass="146849">MKRLTDLQGCLQRTTRTALQALLILGLLAGTQTAQADGAGNADVLNGQACMEDTADFGLNCTANDVRIANATNIVIDDDGCAFPGDTVDFTATFTVELTAQARHDIGIWFAEDGDPNGDGALTGTCTAATPAYAPDPPWLDLDGTLDPFPGPGKKEPSGVQDTCGDIDAAHNPLFPVVTLTNVACVDSDGDGKLNLPNCTSWRQPGANELCEGPLDAYPGSPSKCRCDDGFNIDIDVPNKFIEVVKSLDPVNDPGRFNLLIDNIIEKANAAHNDTTGVVDVETAGTHVVSETAGTGTPDLTTFYDTDIECVERGTTNVAASCTDCTSLNVDVPETGADYVCTISNTLILAAPVLTLTKTNDADQDGVFNDTENVPGEAVYPYTVVYHALIENDSISDAQITSLVDSPHNDFLSGPASTCDELVNQPAGIIPAGGSVECTFEVPFDNADQASVINTLLVEAQAVGDPSQVDTAQDTSTVNFGQNPDIDIVKDGALDLDGDGIANPGDLIHYTLTVTNTGNATLSGAALTDALPGVSIGSLSDNAGNGIDVLAPGDVETAFATYAITQDDIDAGLVENLAEVCADPPIGPPVCDDDPHDEPIPQTPAIDIVKDGALDLGANGVANPGDLIHYTLTVTNTGNATLSGAALTDALPGVSIGSLSDNAGNGIDVLAPGDVETAFATYAITQDDIDAGLVENLAEVCADPPIGPPVCDDDPHDEPIPQTPAIDIVKDGALDLGANGVANPGDLIHYTLTVTNTGNATLSGAALTDALPGVSIGSLSDNAGNGIDVLAPGDVETAFATYAITQDDIDAGLVENLAEVCADPPIGPPVCDDDPHDEPIPQTPAIDIVKDGALDLGANGVANPGDLIHYTLTVTNTGNATLSGAALTDALPGVSIGSLSDNAGNGIDVLAPGDVETAFATYAITQDDIDAGLVENLAEVCADPPIGPPVCDDDPHDEPIPQTPAIDIVKDGALDLDGDGIANPGDLIHYTLTVTNTGNLTLSGAALTDALPGVSIGSLSDAAGNGIDVLAPGDVETAFATYAITQDDIDAGLVENLAEVCADPPIGPPVCDDDPHDEPIPQTPAIDIVKDGTFQDENGDGFAQVGETIAYSFKVSNIGNVTLNGVNVTDPLPGLSAISCPNGNPIPSLAPTAMETCSASYSLAQTDIDLGQVDNLATACGTSPTGAEVCDDDPETVQVPPPPAVGFLIIDEDSIDNNHYWWDDGVIPSQNNDNEFSAWDVNDDKAAEGLRDILRFFDVNVGWTIQLFTGQVGDEGWFAPQFIPNNWNSHDPDGNGLHAYIDGLVPQNKLDKVRNVTPLRSTGLHGLEGGDYCAVVYDSDVSINYGPLNGNLQGANYGIVAFHVLIDGVKKANGFSSSTLPTVTITILDAELTCSAAQILTDVPKPPTSSEPFDIDPENPTGGYQ</sequence>
<feature type="domain" description="DUF7507" evidence="3">
    <location>
        <begin position="603"/>
        <end position="712"/>
    </location>
</feature>
<feature type="domain" description="DUF7507" evidence="3">
    <location>
        <begin position="843"/>
        <end position="952"/>
    </location>
</feature>
<dbReference type="InterPro" id="IPR051172">
    <property type="entry name" value="Chlamydia_OmcB"/>
</dbReference>
<dbReference type="EMBL" id="CP073347">
    <property type="protein sequence ID" value="UTW13429.1"/>
    <property type="molecule type" value="Genomic_DNA"/>
</dbReference>
<keyword evidence="2" id="KW-0732">Signal</keyword>
<feature type="chain" id="PRO_5046093495" evidence="2">
    <location>
        <begin position="37"/>
        <end position="1425"/>
    </location>
</feature>
<feature type="signal peptide" evidence="2">
    <location>
        <begin position="1"/>
        <end position="36"/>
    </location>
</feature>
<feature type="domain" description="DUF7507" evidence="3">
    <location>
        <begin position="963"/>
        <end position="1072"/>
    </location>
</feature>
<proteinExistence type="predicted"/>
<dbReference type="InterPro" id="IPR055354">
    <property type="entry name" value="DUF7507"/>
</dbReference>
<evidence type="ECO:0000256" key="2">
    <source>
        <dbReference type="SAM" id="SignalP"/>
    </source>
</evidence>
<dbReference type="NCBIfam" id="TIGR01451">
    <property type="entry name" value="B_ant_repeat"/>
    <property type="match status" value="6"/>
</dbReference>
<keyword evidence="5" id="KW-1185">Reference proteome</keyword>
<evidence type="ECO:0000313" key="4">
    <source>
        <dbReference type="EMBL" id="UTW13429.1"/>
    </source>
</evidence>
<evidence type="ECO:0000313" key="5">
    <source>
        <dbReference type="Proteomes" id="UP001058461"/>
    </source>
</evidence>
<dbReference type="InterPro" id="IPR047589">
    <property type="entry name" value="DUF11_rpt"/>
</dbReference>
<dbReference type="PANTHER" id="PTHR34819">
    <property type="entry name" value="LARGE CYSTEINE-RICH PERIPLASMIC PROTEIN OMCB"/>
    <property type="match status" value="1"/>
</dbReference>
<protein>
    <submittedName>
        <fullName evidence="4">DUF11 domain-containing protein</fullName>
    </submittedName>
</protein>